<proteinExistence type="predicted"/>
<sequence>MEASQVVRESRKEGRLDVCQLPESSIGRSAALLSRRAHRPIQIEFNLPYSYIGEIMEEHVHISISHARQTESAPAPGPGTRYTTISSRAASASFSAIGSTTIGSSTGSSGYGTRESRMGYGPTILWQLEGMLRQEHFIPNKIEMHSYESITCTDRDRVQEPGAEQVKAGAAPF</sequence>
<dbReference type="Proteomes" id="UP001234787">
    <property type="component" value="Unassembled WGS sequence"/>
</dbReference>
<reference evidence="1" key="1">
    <citation type="submission" date="2022-12" db="EMBL/GenBank/DDBJ databases">
        <title>Chromosome-Level Genome Assembly of Japanese Cedar (Cryptomeriajaponica D. Don).</title>
        <authorList>
            <person name="Fujino T."/>
            <person name="Yamaguchi K."/>
            <person name="Yokoyama T."/>
            <person name="Hamanaka T."/>
            <person name="Harazono Y."/>
            <person name="Kamada H."/>
            <person name="Kobayashi W."/>
            <person name="Ujino-Ihara T."/>
            <person name="Uchiyama K."/>
            <person name="Matsumoto A."/>
            <person name="Izuno A."/>
            <person name="Tsumura Y."/>
            <person name="Toyoda A."/>
            <person name="Shigenobu S."/>
            <person name="Moriguchi Y."/>
            <person name="Ueno S."/>
            <person name="Kasahara M."/>
        </authorList>
    </citation>
    <scope>NUCLEOTIDE SEQUENCE</scope>
</reference>
<evidence type="ECO:0000313" key="3">
    <source>
        <dbReference type="Proteomes" id="UP001234787"/>
    </source>
</evidence>
<evidence type="ECO:0000313" key="2">
    <source>
        <dbReference type="EMBL" id="GLJ58775.1"/>
    </source>
</evidence>
<dbReference type="EMBL" id="BSEH01000528">
    <property type="protein sequence ID" value="GLJ58775.1"/>
    <property type="molecule type" value="Genomic_DNA"/>
</dbReference>
<dbReference type="AlphaFoldDB" id="A0AAD3RQY9"/>
<gene>
    <name evidence="1" type="ORF">SUGI_1467110</name>
    <name evidence="2" type="ORF">SUGI_1475700</name>
</gene>
<evidence type="ECO:0000313" key="1">
    <source>
        <dbReference type="EMBL" id="GLJ58676.1"/>
    </source>
</evidence>
<comment type="caution">
    <text evidence="1">The sequence shown here is derived from an EMBL/GenBank/DDBJ whole genome shotgun (WGS) entry which is preliminary data.</text>
</comment>
<protein>
    <submittedName>
        <fullName evidence="1">Uncharacterized protein</fullName>
    </submittedName>
</protein>
<accession>A0AAD3RQY9</accession>
<name>A0AAD3RQY9_CRYJA</name>
<organism evidence="1 3">
    <name type="scientific">Cryptomeria japonica</name>
    <name type="common">Japanese cedar</name>
    <name type="synonym">Cupressus japonica</name>
    <dbReference type="NCBI Taxonomy" id="3369"/>
    <lineage>
        <taxon>Eukaryota</taxon>
        <taxon>Viridiplantae</taxon>
        <taxon>Streptophyta</taxon>
        <taxon>Embryophyta</taxon>
        <taxon>Tracheophyta</taxon>
        <taxon>Spermatophyta</taxon>
        <taxon>Pinopsida</taxon>
        <taxon>Pinidae</taxon>
        <taxon>Conifers II</taxon>
        <taxon>Cupressales</taxon>
        <taxon>Cupressaceae</taxon>
        <taxon>Cryptomeria</taxon>
    </lineage>
</organism>
<dbReference type="EMBL" id="BSEH01000479">
    <property type="protein sequence ID" value="GLJ58676.1"/>
    <property type="molecule type" value="Genomic_DNA"/>
</dbReference>
<keyword evidence="3" id="KW-1185">Reference proteome</keyword>